<dbReference type="InterPro" id="IPR001789">
    <property type="entry name" value="Sig_transdc_resp-reg_receiver"/>
</dbReference>
<dbReference type="AlphaFoldDB" id="A0AA88GIZ2"/>
<proteinExistence type="predicted"/>
<dbReference type="Gene3D" id="3.40.50.2300">
    <property type="match status" value="1"/>
</dbReference>
<dbReference type="CDD" id="cd17546">
    <property type="entry name" value="REC_hyHK_CKI1_RcsC-like"/>
    <property type="match status" value="1"/>
</dbReference>
<keyword evidence="7" id="KW-0812">Transmembrane</keyword>
<reference evidence="10 11" key="1">
    <citation type="journal article" date="2018" name="BMC Genomics">
        <title>The genome of Naegleria lovaniensis, the basis for a comparative approach to unravel pathogenicity factors of the human pathogenic amoeba N. fowleri.</title>
        <authorList>
            <person name="Liechti N."/>
            <person name="Schurch N."/>
            <person name="Bruggmann R."/>
            <person name="Wittwer M."/>
        </authorList>
    </citation>
    <scope>NUCLEOTIDE SEQUENCE [LARGE SCALE GENOMIC DNA]</scope>
    <source>
        <strain evidence="10 11">ATCC 30569</strain>
    </source>
</reference>
<evidence type="ECO:0000256" key="4">
    <source>
        <dbReference type="ARBA" id="ARBA00022679"/>
    </source>
</evidence>
<dbReference type="PROSITE" id="PS50109">
    <property type="entry name" value="HIS_KIN"/>
    <property type="match status" value="1"/>
</dbReference>
<dbReference type="GO" id="GO:0005886">
    <property type="term" value="C:plasma membrane"/>
    <property type="evidence" value="ECO:0007669"/>
    <property type="project" value="TreeGrafter"/>
</dbReference>
<dbReference type="EMBL" id="PYSW02000035">
    <property type="protein sequence ID" value="KAG2377940.1"/>
    <property type="molecule type" value="Genomic_DNA"/>
</dbReference>
<dbReference type="InterPro" id="IPR003594">
    <property type="entry name" value="HATPase_dom"/>
</dbReference>
<feature type="modified residue" description="4-aspartylphosphate" evidence="6">
    <location>
        <position position="708"/>
    </location>
</feature>
<keyword evidence="4" id="KW-0808">Transferase</keyword>
<protein>
    <recommendedName>
        <fullName evidence="2">histidine kinase</fullName>
        <ecNumber evidence="2">2.7.13.3</ecNumber>
    </recommendedName>
</protein>
<dbReference type="Gene3D" id="3.30.565.10">
    <property type="entry name" value="Histidine kinase-like ATPase, C-terminal domain"/>
    <property type="match status" value="1"/>
</dbReference>
<evidence type="ECO:0000256" key="1">
    <source>
        <dbReference type="ARBA" id="ARBA00000085"/>
    </source>
</evidence>
<dbReference type="SMART" id="SM00448">
    <property type="entry name" value="REC"/>
    <property type="match status" value="1"/>
</dbReference>
<feature type="transmembrane region" description="Helical" evidence="7">
    <location>
        <begin position="176"/>
        <end position="197"/>
    </location>
</feature>
<dbReference type="CDD" id="cd00082">
    <property type="entry name" value="HisKA"/>
    <property type="match status" value="1"/>
</dbReference>
<dbReference type="InterPro" id="IPR011006">
    <property type="entry name" value="CheY-like_superfamily"/>
</dbReference>
<keyword evidence="11" id="KW-1185">Reference proteome</keyword>
<evidence type="ECO:0000256" key="7">
    <source>
        <dbReference type="SAM" id="Phobius"/>
    </source>
</evidence>
<evidence type="ECO:0000313" key="10">
    <source>
        <dbReference type="EMBL" id="KAG2377940.1"/>
    </source>
</evidence>
<feature type="transmembrane region" description="Helical" evidence="7">
    <location>
        <begin position="141"/>
        <end position="164"/>
    </location>
</feature>
<feature type="domain" description="Response regulatory" evidence="9">
    <location>
        <begin position="658"/>
        <end position="778"/>
    </location>
</feature>
<keyword evidence="3 6" id="KW-0597">Phosphoprotein</keyword>
<keyword evidence="7" id="KW-1133">Transmembrane helix</keyword>
<dbReference type="GO" id="GO:0000155">
    <property type="term" value="F:phosphorelay sensor kinase activity"/>
    <property type="evidence" value="ECO:0007669"/>
    <property type="project" value="InterPro"/>
</dbReference>
<dbReference type="Pfam" id="PF00512">
    <property type="entry name" value="HisKA"/>
    <property type="match status" value="1"/>
</dbReference>
<feature type="transmembrane region" description="Helical" evidence="7">
    <location>
        <begin position="97"/>
        <end position="114"/>
    </location>
</feature>
<dbReference type="GO" id="GO:0009927">
    <property type="term" value="F:histidine phosphotransfer kinase activity"/>
    <property type="evidence" value="ECO:0007669"/>
    <property type="project" value="TreeGrafter"/>
</dbReference>
<dbReference type="InterPro" id="IPR005467">
    <property type="entry name" value="His_kinase_dom"/>
</dbReference>
<dbReference type="InterPro" id="IPR036890">
    <property type="entry name" value="HATPase_C_sf"/>
</dbReference>
<dbReference type="SUPFAM" id="SSF52172">
    <property type="entry name" value="CheY-like"/>
    <property type="match status" value="2"/>
</dbReference>
<evidence type="ECO:0000256" key="5">
    <source>
        <dbReference type="ARBA" id="ARBA00022777"/>
    </source>
</evidence>
<dbReference type="PRINTS" id="PR00344">
    <property type="entry name" value="BCTRLSENSOR"/>
</dbReference>
<evidence type="ECO:0000256" key="6">
    <source>
        <dbReference type="PROSITE-ProRule" id="PRU00169"/>
    </source>
</evidence>
<organism evidence="10 11">
    <name type="scientific">Naegleria lovaniensis</name>
    <name type="common">Amoeba</name>
    <dbReference type="NCBI Taxonomy" id="51637"/>
    <lineage>
        <taxon>Eukaryota</taxon>
        <taxon>Discoba</taxon>
        <taxon>Heterolobosea</taxon>
        <taxon>Tetramitia</taxon>
        <taxon>Eutetramitia</taxon>
        <taxon>Vahlkampfiidae</taxon>
        <taxon>Naegleria</taxon>
    </lineage>
</organism>
<evidence type="ECO:0000259" key="9">
    <source>
        <dbReference type="PROSITE" id="PS50110"/>
    </source>
</evidence>
<dbReference type="InterPro" id="IPR036097">
    <property type="entry name" value="HisK_dim/P_sf"/>
</dbReference>
<sequence length="782" mass="88544">MPEITSPLAPPPSLASSEQQEQGYAEKALLNHLIELRKSHNKAGITLSVLPIFFALSFCSSGTYWVFLCVAAAEIAFQIALNTIITSTLRGFLATNIVRIFGMILVQILVYMLFGPHFPYHVLSTFKILITTKNFCFNLRFMLLAGFALVLGSCTAMLISFWNWKENMTQLEIGHFYSRLAEVFILQVGVTLGAYMFSDALFKTNQEFTKQQVEIAKEKVRSSEKTKFIANLSHEARNPLHCITGSLQVLHHQFEGEKCVNGCKHCILKNSSISETMEDIKENANLLLHILSSSLQMSSLEIGSTVMKSEPFSIVALVDSLVGLFSHLSHEKKIALHAFCNVSSLPSTLKGDSIRISQVVMNLISNAIKYTKHGYVRVNCDICTEQDLTEFDKNIRSRLAQNSTFVKLECIDTGCGISQDQIHNLFQPFHIIEKHEDIKLGFDQYFKQTENINKLGEGGSSLIYTNRNGLGLSIAKLLVDKMNGQITVKSVANEGTTMTIILPLEKAEGNHDLKIPLEANPTKTAWIIDSDGCFRDVLKCYLKLFQLYHEILEFENSQNIASLLQTTTPDIVFLVESEFERICNECPTLNFVITTDRGARRKYSDSCYLSKPVRFNDLRETLENFIDVDVHKLKNDEETRQFKELDANDNDIKFDEYSVLLADDNDVNRKVLEKMLKIIGFKDIDQAKDGMECFEKYKHKSYNLILLDCVMPILSGKEACEMIRRAERQGNYHTTASIVAVTANTWELKEQLLSQGFDEVAYKPIMLQSFKELLVKVLKSKR</sequence>
<dbReference type="Pfam" id="PF02518">
    <property type="entry name" value="HATPase_c"/>
    <property type="match status" value="1"/>
</dbReference>
<name>A0AA88GIZ2_NAELO</name>
<dbReference type="RefSeq" id="XP_044545202.1">
    <property type="nucleotide sequence ID" value="XM_044698652.1"/>
</dbReference>
<dbReference type="Gene3D" id="1.10.287.130">
    <property type="match status" value="1"/>
</dbReference>
<dbReference type="InterPro" id="IPR004358">
    <property type="entry name" value="Sig_transdc_His_kin-like_C"/>
</dbReference>
<keyword evidence="5" id="KW-0418">Kinase</keyword>
<dbReference type="SMART" id="SM00387">
    <property type="entry name" value="HATPase_c"/>
    <property type="match status" value="1"/>
</dbReference>
<keyword evidence="7" id="KW-0472">Membrane</keyword>
<accession>A0AA88GIZ2</accession>
<comment type="caution">
    <text evidence="10">The sequence shown here is derived from an EMBL/GenBank/DDBJ whole genome shotgun (WGS) entry which is preliminary data.</text>
</comment>
<dbReference type="PANTHER" id="PTHR43047">
    <property type="entry name" value="TWO-COMPONENT HISTIDINE PROTEIN KINASE"/>
    <property type="match status" value="1"/>
</dbReference>
<feature type="domain" description="Histidine kinase" evidence="8">
    <location>
        <begin position="231"/>
        <end position="506"/>
    </location>
</feature>
<dbReference type="SUPFAM" id="SSF47384">
    <property type="entry name" value="Homodimeric domain of signal transducing histidine kinase"/>
    <property type="match status" value="1"/>
</dbReference>
<dbReference type="EC" id="2.7.13.3" evidence="2"/>
<evidence type="ECO:0000256" key="3">
    <source>
        <dbReference type="ARBA" id="ARBA00022553"/>
    </source>
</evidence>
<dbReference type="Proteomes" id="UP000816034">
    <property type="component" value="Unassembled WGS sequence"/>
</dbReference>
<dbReference type="PROSITE" id="PS50110">
    <property type="entry name" value="RESPONSE_REGULATORY"/>
    <property type="match status" value="1"/>
</dbReference>
<dbReference type="Pfam" id="PF00072">
    <property type="entry name" value="Response_reg"/>
    <property type="match status" value="1"/>
</dbReference>
<dbReference type="GeneID" id="68101016"/>
<dbReference type="InterPro" id="IPR003661">
    <property type="entry name" value="HisK_dim/P_dom"/>
</dbReference>
<comment type="catalytic activity">
    <reaction evidence="1">
        <text>ATP + protein L-histidine = ADP + protein N-phospho-L-histidine.</text>
        <dbReference type="EC" id="2.7.13.3"/>
    </reaction>
</comment>
<evidence type="ECO:0000256" key="2">
    <source>
        <dbReference type="ARBA" id="ARBA00012438"/>
    </source>
</evidence>
<evidence type="ECO:0000313" key="11">
    <source>
        <dbReference type="Proteomes" id="UP000816034"/>
    </source>
</evidence>
<dbReference type="PANTHER" id="PTHR43047:SF66">
    <property type="entry name" value="HISKA"/>
    <property type="match status" value="1"/>
</dbReference>
<gene>
    <name evidence="10" type="ORF">C9374_008562</name>
</gene>
<evidence type="ECO:0000259" key="8">
    <source>
        <dbReference type="PROSITE" id="PS50109"/>
    </source>
</evidence>
<dbReference type="SUPFAM" id="SSF55874">
    <property type="entry name" value="ATPase domain of HSP90 chaperone/DNA topoisomerase II/histidine kinase"/>
    <property type="match status" value="1"/>
</dbReference>